<reference evidence="5 6" key="1">
    <citation type="journal article" date="2016" name="Nat. Commun.">
        <title>Thousands of microbial genomes shed light on interconnected biogeochemical processes in an aquifer system.</title>
        <authorList>
            <person name="Anantharaman K."/>
            <person name="Brown C.T."/>
            <person name="Hug L.A."/>
            <person name="Sharon I."/>
            <person name="Castelle C.J."/>
            <person name="Probst A.J."/>
            <person name="Thomas B.C."/>
            <person name="Singh A."/>
            <person name="Wilkins M.J."/>
            <person name="Karaoz U."/>
            <person name="Brodie E.L."/>
            <person name="Williams K.H."/>
            <person name="Hubbard S.S."/>
            <person name="Banfield J.F."/>
        </authorList>
    </citation>
    <scope>NUCLEOTIDE SEQUENCE [LARGE SCALE GENOMIC DNA]</scope>
</reference>
<dbReference type="InterPro" id="IPR006224">
    <property type="entry name" value="PsdUridine_synth_RluA-like_CS"/>
</dbReference>
<dbReference type="NCBIfam" id="TIGR00005">
    <property type="entry name" value="rluA_subfam"/>
    <property type="match status" value="1"/>
</dbReference>
<dbReference type="PANTHER" id="PTHR21600">
    <property type="entry name" value="MITOCHONDRIAL RNA PSEUDOURIDINE SYNTHASE"/>
    <property type="match status" value="1"/>
</dbReference>
<comment type="function">
    <text evidence="3">Responsible for synthesis of pseudouridine from uracil.</text>
</comment>
<dbReference type="InterPro" id="IPR006145">
    <property type="entry name" value="PsdUridine_synth_RsuA/RluA"/>
</dbReference>
<dbReference type="InterPro" id="IPR020103">
    <property type="entry name" value="PsdUridine_synth_cat_dom_sf"/>
</dbReference>
<keyword evidence="3" id="KW-0413">Isomerase</keyword>
<protein>
    <recommendedName>
        <fullName evidence="3">Pseudouridine synthase</fullName>
        <ecNumber evidence="3">5.4.99.-</ecNumber>
    </recommendedName>
</protein>
<dbReference type="STRING" id="1802505.A3D01_04390"/>
<dbReference type="Pfam" id="PF00849">
    <property type="entry name" value="PseudoU_synth_2"/>
    <property type="match status" value="1"/>
</dbReference>
<evidence type="ECO:0000313" key="5">
    <source>
        <dbReference type="EMBL" id="OGM31774.1"/>
    </source>
</evidence>
<evidence type="ECO:0000256" key="3">
    <source>
        <dbReference type="RuleBase" id="RU362028"/>
    </source>
</evidence>
<sequence>MEPKIIFQDGTLLVLDKPAGWVVNEATTTGKNPVVQTWLKKNFEYEIVKGADERGGIVHRLDKETSGILVIAKTSPVFQKLQEQFKDRKINKFYTALVHGKVEPKEGEINLPVGRLPWNRERFGVIPGGRESTTSYRSISNFQIPNKKSNSLPRIVNDKFTLLELYPKTGRTHQIRIHLKYLGYPIVADEFYAGRKTARRDRIWCPRLFLHASGISFSHPAQEKTLTFKSELPIDLTRALNTLEKVNS</sequence>
<dbReference type="Proteomes" id="UP000177169">
    <property type="component" value="Unassembled WGS sequence"/>
</dbReference>
<dbReference type="GO" id="GO:0000455">
    <property type="term" value="P:enzyme-directed rRNA pseudouridine synthesis"/>
    <property type="evidence" value="ECO:0007669"/>
    <property type="project" value="TreeGrafter"/>
</dbReference>
<dbReference type="GO" id="GO:0003723">
    <property type="term" value="F:RNA binding"/>
    <property type="evidence" value="ECO:0007669"/>
    <property type="project" value="InterPro"/>
</dbReference>
<dbReference type="PANTHER" id="PTHR21600:SF87">
    <property type="entry name" value="RNA PSEUDOURIDYLATE SYNTHASE DOMAIN-CONTAINING PROTEIN 1"/>
    <property type="match status" value="1"/>
</dbReference>
<feature type="domain" description="Pseudouridine synthase RsuA/RluA-like" evidence="4">
    <location>
        <begin position="12"/>
        <end position="180"/>
    </location>
</feature>
<dbReference type="InterPro" id="IPR050188">
    <property type="entry name" value="RluA_PseudoU_synthase"/>
</dbReference>
<dbReference type="AlphaFoldDB" id="A0A1F7YX62"/>
<dbReference type="GO" id="GO:0009982">
    <property type="term" value="F:pseudouridine synthase activity"/>
    <property type="evidence" value="ECO:0007669"/>
    <property type="project" value="InterPro"/>
</dbReference>
<dbReference type="EMBL" id="MGGR01000040">
    <property type="protein sequence ID" value="OGM31774.1"/>
    <property type="molecule type" value="Genomic_DNA"/>
</dbReference>
<evidence type="ECO:0000313" key="6">
    <source>
        <dbReference type="Proteomes" id="UP000177169"/>
    </source>
</evidence>
<gene>
    <name evidence="5" type="ORF">A3D01_04390</name>
</gene>
<feature type="active site" evidence="2">
    <location>
        <position position="62"/>
    </location>
</feature>
<name>A0A1F7YX62_9BACT</name>
<dbReference type="CDD" id="cd02869">
    <property type="entry name" value="PseudoU_synth_RluA_like"/>
    <property type="match status" value="1"/>
</dbReference>
<dbReference type="InterPro" id="IPR006225">
    <property type="entry name" value="PsdUridine_synth_RluC/D"/>
</dbReference>
<organism evidence="5 6">
    <name type="scientific">Candidatus Woesebacteria bacterium RIFCSPHIGHO2_02_FULL_39_13</name>
    <dbReference type="NCBI Taxonomy" id="1802505"/>
    <lineage>
        <taxon>Bacteria</taxon>
        <taxon>Candidatus Woeseibacteriota</taxon>
    </lineage>
</organism>
<evidence type="ECO:0000256" key="2">
    <source>
        <dbReference type="PIRSR" id="PIRSR606225-1"/>
    </source>
</evidence>
<dbReference type="EC" id="5.4.99.-" evidence="3"/>
<evidence type="ECO:0000256" key="1">
    <source>
        <dbReference type="ARBA" id="ARBA00010876"/>
    </source>
</evidence>
<comment type="similarity">
    <text evidence="1 3">Belongs to the pseudouridine synthase RluA family.</text>
</comment>
<proteinExistence type="inferred from homology"/>
<dbReference type="SUPFAM" id="SSF55120">
    <property type="entry name" value="Pseudouridine synthase"/>
    <property type="match status" value="1"/>
</dbReference>
<evidence type="ECO:0000259" key="4">
    <source>
        <dbReference type="Pfam" id="PF00849"/>
    </source>
</evidence>
<comment type="catalytic activity">
    <reaction evidence="3">
        <text>a uridine in RNA = a pseudouridine in RNA</text>
        <dbReference type="Rhea" id="RHEA:48348"/>
        <dbReference type="Rhea" id="RHEA-COMP:12068"/>
        <dbReference type="Rhea" id="RHEA-COMP:12069"/>
        <dbReference type="ChEBI" id="CHEBI:65314"/>
        <dbReference type="ChEBI" id="CHEBI:65315"/>
    </reaction>
</comment>
<dbReference type="GO" id="GO:0140098">
    <property type="term" value="F:catalytic activity, acting on RNA"/>
    <property type="evidence" value="ECO:0007669"/>
    <property type="project" value="UniProtKB-ARBA"/>
</dbReference>
<dbReference type="PROSITE" id="PS01129">
    <property type="entry name" value="PSI_RLU"/>
    <property type="match status" value="1"/>
</dbReference>
<dbReference type="Gene3D" id="3.30.2350.10">
    <property type="entry name" value="Pseudouridine synthase"/>
    <property type="match status" value="1"/>
</dbReference>
<accession>A0A1F7YX62</accession>
<comment type="caution">
    <text evidence="5">The sequence shown here is derived from an EMBL/GenBank/DDBJ whole genome shotgun (WGS) entry which is preliminary data.</text>
</comment>